<keyword evidence="1" id="KW-0732">Signal</keyword>
<accession>A0A150X2V4</accession>
<reference evidence="3 4" key="1">
    <citation type="submission" date="2016-01" db="EMBL/GenBank/DDBJ databases">
        <title>Genome sequencing of Roseivirga echinicomitans KMM 6058.</title>
        <authorList>
            <person name="Selvaratnam C."/>
            <person name="Thevarajoo S."/>
            <person name="Goh K.M."/>
            <person name="Ee R."/>
            <person name="Chan K.-G."/>
            <person name="Chong C.S."/>
        </authorList>
    </citation>
    <scope>NUCLEOTIDE SEQUENCE [LARGE SCALE GENOMIC DNA]</scope>
    <source>
        <strain evidence="3 4">KMM 6058</strain>
    </source>
</reference>
<dbReference type="OrthoDB" id="9805931at2"/>
<dbReference type="RefSeq" id="WP_068417988.1">
    <property type="nucleotide sequence ID" value="NZ_LRDB01000050.1"/>
</dbReference>
<feature type="chain" id="PRO_5007573971" description="Organic solvent tolerance-like N-terminal domain-containing protein" evidence="1">
    <location>
        <begin position="20"/>
        <end position="509"/>
    </location>
</feature>
<dbReference type="STRING" id="296218.AWN68_10120"/>
<dbReference type="EMBL" id="LRDB01000050">
    <property type="protein sequence ID" value="KYG73037.1"/>
    <property type="molecule type" value="Genomic_DNA"/>
</dbReference>
<proteinExistence type="predicted"/>
<feature type="signal peptide" evidence="1">
    <location>
        <begin position="1"/>
        <end position="19"/>
    </location>
</feature>
<evidence type="ECO:0000256" key="1">
    <source>
        <dbReference type="SAM" id="SignalP"/>
    </source>
</evidence>
<comment type="caution">
    <text evidence="3">The sequence shown here is derived from an EMBL/GenBank/DDBJ whole genome shotgun (WGS) entry which is preliminary data.</text>
</comment>
<dbReference type="InterPro" id="IPR005653">
    <property type="entry name" value="OstA-like_N"/>
</dbReference>
<gene>
    <name evidence="3" type="ORF">AWN68_10120</name>
</gene>
<sequence>MIRPLFLFLFLIATTWASAQKRVRIDTAGYLYYETLNGEPLQRLVSAVKLVQGSTVIYCDSAYLYTKTNKAVAYGHVRIIDTVDSLDLSGDYMEYTGSNGMAKMRKNVMLKDDSTNLYTDFLDYDRNTQTGYYYNGGKLVDSTNVLKSNRGYYYSETKSALFLDSVELTNPDFTLETDSLDYATLDKVAITKGRTLAVSADGDSLSTNVGFLYKSQEKYSEVYFGWIKTEDYRIYGDKLIADDSLKYYQGDMNVQMETFSDSLTAYGDHVRYNKTESTALIYDNAYLKKIMKGDSLFIKGDTIKSVQNEEIGKKYLSAFHNVQLYKSDFQGAADSLSYNMMDSTIYMYNSPLIWNADSQISADSIKIQLANNRISKMFLNQNSFVISQDSSENYNQVKGRKMVVDFDEGLISKTDVFGNGESIYFAFDKNGALTMNKLSCSNMALYFNNNVVTELRTYREVDGRLIPGPQIVQPDRRLKGFKWLLDQKPTLEGITGNRKLIPRGKIKQR</sequence>
<dbReference type="Pfam" id="PF13100">
    <property type="entry name" value="OstA_2"/>
    <property type="match status" value="1"/>
</dbReference>
<evidence type="ECO:0000313" key="4">
    <source>
        <dbReference type="Proteomes" id="UP000075615"/>
    </source>
</evidence>
<name>A0A150X2V4_9BACT</name>
<dbReference type="AlphaFoldDB" id="A0A150X2V4"/>
<dbReference type="Proteomes" id="UP000075615">
    <property type="component" value="Unassembled WGS sequence"/>
</dbReference>
<evidence type="ECO:0000313" key="3">
    <source>
        <dbReference type="EMBL" id="KYG73037.1"/>
    </source>
</evidence>
<dbReference type="Gene3D" id="2.60.450.10">
    <property type="entry name" value="Lipopolysaccharide (LPS) transport protein A like domain"/>
    <property type="match status" value="2"/>
</dbReference>
<keyword evidence="4" id="KW-1185">Reference proteome</keyword>
<feature type="domain" description="Organic solvent tolerance-like N-terminal" evidence="2">
    <location>
        <begin position="22"/>
        <end position="178"/>
    </location>
</feature>
<organism evidence="3 4">
    <name type="scientific">Roseivirga echinicomitans</name>
    <dbReference type="NCBI Taxonomy" id="296218"/>
    <lineage>
        <taxon>Bacteria</taxon>
        <taxon>Pseudomonadati</taxon>
        <taxon>Bacteroidota</taxon>
        <taxon>Cytophagia</taxon>
        <taxon>Cytophagales</taxon>
        <taxon>Roseivirgaceae</taxon>
        <taxon>Roseivirga</taxon>
    </lineage>
</organism>
<protein>
    <recommendedName>
        <fullName evidence="2">Organic solvent tolerance-like N-terminal domain-containing protein</fullName>
    </recommendedName>
</protein>
<evidence type="ECO:0000259" key="2">
    <source>
        <dbReference type="Pfam" id="PF13100"/>
    </source>
</evidence>